<protein>
    <submittedName>
        <fullName evidence="1">Uncharacterized protein AlNc14C21G2209</fullName>
    </submittedName>
</protein>
<dbReference type="PANTHER" id="PTHR42256:SF1">
    <property type="entry name" value="FE2OG DIOXYGENASE DOMAIN-CONTAINING PROTEIN"/>
    <property type="match status" value="1"/>
</dbReference>
<sequence>MNKPIDVRIVCELGHLQEECTTKLTDRDILLAPNLFHDYPKQAIYDQLVNEIENCGLPTSDLLKLWHGNDKFGGTHFIADAKMAWKKACPTFKLELDRVERFFGMKIRATPAMKPEKAVLQNFTVGVSFGATRDAATKTVVSLPQADGSIYAFAKDTNILWRHGILQDNLVRNEGRISIIAWGMVDQMTPVSVAETVVQPI</sequence>
<evidence type="ECO:0000313" key="1">
    <source>
        <dbReference type="EMBL" id="CCA16435.1"/>
    </source>
</evidence>
<accession>F0W5P4</accession>
<reference evidence="1" key="1">
    <citation type="journal article" date="2011" name="PLoS Biol.">
        <title>Gene gain and loss during evolution of obligate parasitism in the white rust pathogen of Arabidopsis thaliana.</title>
        <authorList>
            <person name="Kemen E."/>
            <person name="Gardiner A."/>
            <person name="Schultz-Larsen T."/>
            <person name="Kemen A.C."/>
            <person name="Balmuth A.L."/>
            <person name="Robert-Seilaniantz A."/>
            <person name="Bailey K."/>
            <person name="Holub E."/>
            <person name="Studholme D.J."/>
            <person name="Maclean D."/>
            <person name="Jones J.D."/>
        </authorList>
    </citation>
    <scope>NUCLEOTIDE SEQUENCE</scope>
</reference>
<dbReference type="SUPFAM" id="SSF51197">
    <property type="entry name" value="Clavaminate synthase-like"/>
    <property type="match status" value="1"/>
</dbReference>
<reference evidence="1" key="2">
    <citation type="submission" date="2011-02" db="EMBL/GenBank/DDBJ databases">
        <authorList>
            <person name="MacLean D."/>
        </authorList>
    </citation>
    <scope>NUCLEOTIDE SEQUENCE</scope>
</reference>
<dbReference type="EMBL" id="FR824066">
    <property type="protein sequence ID" value="CCA16435.1"/>
    <property type="molecule type" value="Genomic_DNA"/>
</dbReference>
<dbReference type="AlphaFoldDB" id="F0W5P4"/>
<dbReference type="PANTHER" id="PTHR42256">
    <property type="entry name" value="OXOGLUTARATE/IRON-DEPENDENT DIOXYGENASE"/>
    <property type="match status" value="1"/>
</dbReference>
<dbReference type="HOGENOM" id="CLU_1362551_0_0_1"/>
<name>F0W5P4_9STRA</name>
<gene>
    <name evidence="1" type="primary">AlNc14C21G2209</name>
    <name evidence="1" type="ORF">ALNC14_025780</name>
</gene>
<proteinExistence type="predicted"/>
<organism evidence="1">
    <name type="scientific">Albugo laibachii Nc14</name>
    <dbReference type="NCBI Taxonomy" id="890382"/>
    <lineage>
        <taxon>Eukaryota</taxon>
        <taxon>Sar</taxon>
        <taxon>Stramenopiles</taxon>
        <taxon>Oomycota</taxon>
        <taxon>Peronosporomycetes</taxon>
        <taxon>Albuginales</taxon>
        <taxon>Albuginaceae</taxon>
        <taxon>Albugo</taxon>
    </lineage>
</organism>